<evidence type="ECO:0000256" key="5">
    <source>
        <dbReference type="ARBA" id="ARBA00022989"/>
    </source>
</evidence>
<dbReference type="AlphaFoldDB" id="A0A7M2Z0C6"/>
<dbReference type="GO" id="GO:0016989">
    <property type="term" value="F:sigma factor antagonist activity"/>
    <property type="evidence" value="ECO:0007669"/>
    <property type="project" value="TreeGrafter"/>
</dbReference>
<evidence type="ECO:0000256" key="4">
    <source>
        <dbReference type="ARBA" id="ARBA00022692"/>
    </source>
</evidence>
<dbReference type="OrthoDB" id="129419at2"/>
<feature type="domain" description="Anti-sigma K factor RskA C-terminal" evidence="10">
    <location>
        <begin position="100"/>
        <end position="220"/>
    </location>
</feature>
<evidence type="ECO:0000256" key="8">
    <source>
        <dbReference type="ARBA" id="ARBA00030803"/>
    </source>
</evidence>
<proteinExistence type="predicted"/>
<evidence type="ECO:0000256" key="3">
    <source>
        <dbReference type="ARBA" id="ARBA00022475"/>
    </source>
</evidence>
<evidence type="ECO:0000256" key="6">
    <source>
        <dbReference type="ARBA" id="ARBA00023136"/>
    </source>
</evidence>
<keyword evidence="3" id="KW-1003">Cell membrane</keyword>
<feature type="transmembrane region" description="Helical" evidence="9">
    <location>
        <begin position="91"/>
        <end position="113"/>
    </location>
</feature>
<reference evidence="12 13" key="1">
    <citation type="submission" date="2018-07" db="EMBL/GenBank/DDBJ databases">
        <title>High-quality-draft genome sequence of Gaiella occulta.</title>
        <authorList>
            <person name="Severino R."/>
            <person name="Froufe H.J.C."/>
            <person name="Rainey F.A."/>
            <person name="Barroso C."/>
            <person name="Albuquerque L."/>
            <person name="Lobo-Da-Cunha A."/>
            <person name="Da Costa M.S."/>
            <person name="Egas C."/>
        </authorList>
    </citation>
    <scope>NUCLEOTIDE SEQUENCE [LARGE SCALE GENOMIC DNA]</scope>
    <source>
        <strain evidence="12 13">F2-233</strain>
    </source>
</reference>
<dbReference type="Gene3D" id="1.10.10.1320">
    <property type="entry name" value="Anti-sigma factor, zinc-finger domain"/>
    <property type="match status" value="1"/>
</dbReference>
<comment type="caution">
    <text evidence="12">The sequence shown here is derived from an EMBL/GenBank/DDBJ whole genome shotgun (WGS) entry which is preliminary data.</text>
</comment>
<dbReference type="InterPro" id="IPR027383">
    <property type="entry name" value="Znf_put"/>
</dbReference>
<evidence type="ECO:0000256" key="2">
    <source>
        <dbReference type="ARBA" id="ARBA00004236"/>
    </source>
</evidence>
<dbReference type="GO" id="GO:0005886">
    <property type="term" value="C:plasma membrane"/>
    <property type="evidence" value="ECO:0007669"/>
    <property type="project" value="UniProtKB-SubCell"/>
</dbReference>
<dbReference type="Pfam" id="PF13490">
    <property type="entry name" value="zf-HC2"/>
    <property type="match status" value="1"/>
</dbReference>
<dbReference type="InterPro" id="IPR041916">
    <property type="entry name" value="Anti_sigma_zinc_sf"/>
</dbReference>
<dbReference type="GO" id="GO:0006417">
    <property type="term" value="P:regulation of translation"/>
    <property type="evidence" value="ECO:0007669"/>
    <property type="project" value="TreeGrafter"/>
</dbReference>
<dbReference type="PANTHER" id="PTHR37461:SF1">
    <property type="entry name" value="ANTI-SIGMA-K FACTOR RSKA"/>
    <property type="match status" value="1"/>
</dbReference>
<dbReference type="Pfam" id="PF10099">
    <property type="entry name" value="RskA_C"/>
    <property type="match status" value="1"/>
</dbReference>
<feature type="domain" description="Putative zinc-finger" evidence="11">
    <location>
        <begin position="4"/>
        <end position="38"/>
    </location>
</feature>
<accession>A0A7M2Z0C6</accession>
<evidence type="ECO:0000256" key="1">
    <source>
        <dbReference type="ARBA" id="ARBA00004167"/>
    </source>
</evidence>
<keyword evidence="5 9" id="KW-1133">Transmembrane helix</keyword>
<dbReference type="PANTHER" id="PTHR37461">
    <property type="entry name" value="ANTI-SIGMA-K FACTOR RSKA"/>
    <property type="match status" value="1"/>
</dbReference>
<gene>
    <name evidence="12" type="ORF">Gocc_0287</name>
</gene>
<dbReference type="Proteomes" id="UP000254134">
    <property type="component" value="Unassembled WGS sequence"/>
</dbReference>
<dbReference type="InterPro" id="IPR018764">
    <property type="entry name" value="RskA_C"/>
</dbReference>
<keyword evidence="13" id="KW-1185">Reference proteome</keyword>
<evidence type="ECO:0000259" key="11">
    <source>
        <dbReference type="Pfam" id="PF13490"/>
    </source>
</evidence>
<keyword evidence="6 9" id="KW-0472">Membrane</keyword>
<name>A0A7M2Z0C6_9ACTN</name>
<evidence type="ECO:0000259" key="10">
    <source>
        <dbReference type="Pfam" id="PF10099"/>
    </source>
</evidence>
<evidence type="ECO:0000256" key="9">
    <source>
        <dbReference type="SAM" id="Phobius"/>
    </source>
</evidence>
<organism evidence="12 13">
    <name type="scientific">Gaiella occulta</name>
    <dbReference type="NCBI Taxonomy" id="1002870"/>
    <lineage>
        <taxon>Bacteria</taxon>
        <taxon>Bacillati</taxon>
        <taxon>Actinomycetota</taxon>
        <taxon>Thermoleophilia</taxon>
        <taxon>Gaiellales</taxon>
        <taxon>Gaiellaceae</taxon>
        <taxon>Gaiella</taxon>
    </lineage>
</organism>
<sequence length="228" mass="23992">MTGCDEIRVELGAYALGALEPEDAQRVEAHLEGCDRCRAELEQLSFASDLLRMPAALAFAADPEADPAPVEKALAALSAARIGEARRVRRLRLGALTASAGLMVAIGVVFTLGTRPADHFAPTGRAMALQAGNGFAALASVRLSARPWGTQVDLRTERMPPLPQGAYYEVWLVRTDGTRVAAGTFRPSSPGGRARVRLAAGIPRPLVARVGITREGFGPSVRVLGAAA</sequence>
<dbReference type="InterPro" id="IPR051474">
    <property type="entry name" value="Anti-sigma-K/W_factor"/>
</dbReference>
<evidence type="ECO:0000256" key="7">
    <source>
        <dbReference type="ARBA" id="ARBA00029829"/>
    </source>
</evidence>
<protein>
    <recommendedName>
        <fullName evidence="8">Regulator of SigK</fullName>
    </recommendedName>
    <alternativeName>
        <fullName evidence="7">Sigma-K anti-sigma factor RskA</fullName>
    </alternativeName>
</protein>
<keyword evidence="4 9" id="KW-0812">Transmembrane</keyword>
<evidence type="ECO:0000313" key="12">
    <source>
        <dbReference type="EMBL" id="RDI75868.1"/>
    </source>
</evidence>
<dbReference type="RefSeq" id="WP_114794750.1">
    <property type="nucleotide sequence ID" value="NZ_QQZY01000001.1"/>
</dbReference>
<comment type="subcellular location">
    <subcellularLocation>
        <location evidence="2">Cell membrane</location>
    </subcellularLocation>
    <subcellularLocation>
        <location evidence="1">Membrane</location>
        <topology evidence="1">Single-pass membrane protein</topology>
    </subcellularLocation>
</comment>
<reference evidence="13" key="2">
    <citation type="journal article" date="2019" name="MicrobiologyOpen">
        <title>High-quality draft genome sequence of Gaiella occulta isolated from a 150 meter deep mineral water borehole and comparison with the genome sequences of other deep-branching lineages of the phylum Actinobacteria.</title>
        <authorList>
            <person name="Severino R."/>
            <person name="Froufe H.J.C."/>
            <person name="Barroso C."/>
            <person name="Albuquerque L."/>
            <person name="Lobo-da-Cunha A."/>
            <person name="da Costa M.S."/>
            <person name="Egas C."/>
        </authorList>
    </citation>
    <scope>NUCLEOTIDE SEQUENCE [LARGE SCALE GENOMIC DNA]</scope>
    <source>
        <strain evidence="13">F2-233</strain>
    </source>
</reference>
<evidence type="ECO:0000313" key="13">
    <source>
        <dbReference type="Proteomes" id="UP000254134"/>
    </source>
</evidence>
<dbReference type="EMBL" id="QQZY01000001">
    <property type="protein sequence ID" value="RDI75868.1"/>
    <property type="molecule type" value="Genomic_DNA"/>
</dbReference>